<organism evidence="2 3">
    <name type="scientific">Emydomyces testavorans</name>
    <dbReference type="NCBI Taxonomy" id="2070801"/>
    <lineage>
        <taxon>Eukaryota</taxon>
        <taxon>Fungi</taxon>
        <taxon>Dikarya</taxon>
        <taxon>Ascomycota</taxon>
        <taxon>Pezizomycotina</taxon>
        <taxon>Eurotiomycetes</taxon>
        <taxon>Eurotiomycetidae</taxon>
        <taxon>Onygenales</taxon>
        <taxon>Nannizziopsiaceae</taxon>
        <taxon>Emydomyces</taxon>
    </lineage>
</organism>
<dbReference type="PANTHER" id="PTHR35870">
    <property type="entry name" value="PROTEIN, PUTATIVE (AFU_ORTHOLOGUE AFUA_5G03330)-RELATED"/>
    <property type="match status" value="1"/>
</dbReference>
<dbReference type="PANTHER" id="PTHR35870:SF1">
    <property type="entry name" value="PROTEIN, PUTATIVE (AFU_ORTHOLOGUE AFUA_5G03330)-RELATED"/>
    <property type="match status" value="1"/>
</dbReference>
<reference evidence="2" key="1">
    <citation type="submission" date="2023-03" db="EMBL/GenBank/DDBJ databases">
        <title>Emydomyces testavorans Genome Sequence.</title>
        <authorList>
            <person name="Hoyer L."/>
        </authorList>
    </citation>
    <scope>NUCLEOTIDE SEQUENCE</scope>
    <source>
        <strain evidence="2">16-2883</strain>
    </source>
</reference>
<evidence type="ECO:0000313" key="3">
    <source>
        <dbReference type="Proteomes" id="UP001219355"/>
    </source>
</evidence>
<accession>A0AAF0DD33</accession>
<dbReference type="EMBL" id="CP120627">
    <property type="protein sequence ID" value="WEW56145.1"/>
    <property type="molecule type" value="Genomic_DNA"/>
</dbReference>
<evidence type="ECO:0000313" key="2">
    <source>
        <dbReference type="EMBL" id="WEW56145.1"/>
    </source>
</evidence>
<keyword evidence="1" id="KW-0560">Oxidoreductase</keyword>
<evidence type="ECO:0000256" key="1">
    <source>
        <dbReference type="ARBA" id="ARBA00023002"/>
    </source>
</evidence>
<evidence type="ECO:0008006" key="4">
    <source>
        <dbReference type="Google" id="ProtNLM"/>
    </source>
</evidence>
<dbReference type="GO" id="GO:0016491">
    <property type="term" value="F:oxidoreductase activity"/>
    <property type="evidence" value="ECO:0007669"/>
    <property type="project" value="UniProtKB-KW"/>
</dbReference>
<protein>
    <recommendedName>
        <fullName evidence="4">HypA-like protein</fullName>
    </recommendedName>
</protein>
<dbReference type="Proteomes" id="UP001219355">
    <property type="component" value="Chromosome 1"/>
</dbReference>
<proteinExistence type="predicted"/>
<name>A0AAF0DD33_9EURO</name>
<dbReference type="InterPro" id="IPR025337">
    <property type="entry name" value="Questin_oxidase-like"/>
</dbReference>
<keyword evidence="3" id="KW-1185">Reference proteome</keyword>
<gene>
    <name evidence="2" type="ORF">PRK78_001580</name>
</gene>
<dbReference type="Pfam" id="PF14027">
    <property type="entry name" value="Questin_oxidase"/>
    <property type="match status" value="1"/>
</dbReference>
<dbReference type="AlphaFoldDB" id="A0AAF0DD33"/>
<sequence length="454" mass="51431">MATARTIHLSIEDSGIFRSNPRPDSASKASNLLQEDMKSHHIFFNESGFHNHTVHHILSIFALGASPEDIQAAFDRAADYQRPALPVNEDIVRKLHNKDEFKALAGKRDEYPHFLQFFQQEVEAKGIEEVVNEYIFKGDEFADDMFTRMFGGQYSCHIEIQAYSNARCTIGLIHPFIHLGFGLEFKQPAIVAQALAQTAVHEPNLKDFFVATEKEAGGVGNTGKKTLVELQNECRANSRLRDSAHWSDTSKVFDGVLKRAPNEMIKYASQFTVGPDQTDERLAELVNAVVYYTGAAQNPPKKIKFDFFYIHCVNSAIFLPVFVSQSWISQRNKQRLLEWKGRMDLLTYVSRACAEPRINEITDYKPIKSWEETFTTAFANGREDGHAAKLMRVLAYGEKLCEPYADRSGFPIKDDMWLKLSNMVADSIQGPEALWIRSAGFPEAWEGVPERVAH</sequence>